<feature type="chain" id="PRO_5045837298" description="Chaplin domain-containing protein" evidence="1">
    <location>
        <begin position="28"/>
        <end position="88"/>
    </location>
</feature>
<dbReference type="Proteomes" id="UP001199054">
    <property type="component" value="Unassembled WGS sequence"/>
</dbReference>
<keyword evidence="1" id="KW-0732">Signal</keyword>
<proteinExistence type="predicted"/>
<feature type="signal peptide" evidence="1">
    <location>
        <begin position="1"/>
        <end position="27"/>
    </location>
</feature>
<dbReference type="EMBL" id="JAJAUY010000124">
    <property type="protein sequence ID" value="MCB5182419.1"/>
    <property type="molecule type" value="Genomic_DNA"/>
</dbReference>
<comment type="caution">
    <text evidence="2">The sequence shown here is derived from an EMBL/GenBank/DDBJ whole genome shotgun (WGS) entry which is preliminary data.</text>
</comment>
<evidence type="ECO:0000313" key="3">
    <source>
        <dbReference type="Proteomes" id="UP001199054"/>
    </source>
</evidence>
<evidence type="ECO:0000256" key="1">
    <source>
        <dbReference type="SAM" id="SignalP"/>
    </source>
</evidence>
<accession>A0ABS8BCQ2</accession>
<evidence type="ECO:0000313" key="2">
    <source>
        <dbReference type="EMBL" id="MCB5182419.1"/>
    </source>
</evidence>
<name>A0ABS8BCQ2_9ACTN</name>
<evidence type="ECO:0008006" key="4">
    <source>
        <dbReference type="Google" id="ProtNLM"/>
    </source>
</evidence>
<reference evidence="2 3" key="1">
    <citation type="submission" date="2021-10" db="EMBL/GenBank/DDBJ databases">
        <title>Streptomyces sp. strain SMC 277, a novel streptomycete isolated from soil.</title>
        <authorList>
            <person name="Chanama M."/>
        </authorList>
    </citation>
    <scope>NUCLEOTIDE SEQUENCE [LARGE SCALE GENOMIC DNA]</scope>
    <source>
        <strain evidence="2 3">SMC 277</strain>
    </source>
</reference>
<organism evidence="2 3">
    <name type="scientific">Streptomyces antimicrobicus</name>
    <dbReference type="NCBI Taxonomy" id="2883108"/>
    <lineage>
        <taxon>Bacteria</taxon>
        <taxon>Bacillati</taxon>
        <taxon>Actinomycetota</taxon>
        <taxon>Actinomycetes</taxon>
        <taxon>Kitasatosporales</taxon>
        <taxon>Streptomycetaceae</taxon>
        <taxon>Streptomyces</taxon>
    </lineage>
</organism>
<dbReference type="RefSeq" id="WP_226729506.1">
    <property type="nucleotide sequence ID" value="NZ_JAJAUY010000124.1"/>
</dbReference>
<keyword evidence="3" id="KW-1185">Reference proteome</keyword>
<protein>
    <recommendedName>
        <fullName evidence="4">Chaplin domain-containing protein</fullName>
    </recommendedName>
</protein>
<sequence>MRRLFTALGTLAAAATLALAPVGAAQATPAAPAAPTAPAVAAVPFGCGYLVGPALITTHPIWCLGHPVTVLHPGQVRFSPFHHVHYVA</sequence>
<gene>
    <name evidence="2" type="ORF">LG632_23955</name>
</gene>